<dbReference type="InterPro" id="IPR052678">
    <property type="entry name" value="OST-beta_subunit"/>
</dbReference>
<dbReference type="Proteomes" id="UP000694871">
    <property type="component" value="Unplaced"/>
</dbReference>
<dbReference type="RefSeq" id="XP_015282625.1">
    <property type="nucleotide sequence ID" value="XM_015427139.1"/>
</dbReference>
<name>A0ABM1L9I8_GEKJA</name>
<dbReference type="PANTHER" id="PTHR36129">
    <property type="entry name" value="ORGANIC SOLUTE TRANSPORTER SUBUNIT BETA-RELATED"/>
    <property type="match status" value="1"/>
</dbReference>
<sequence length="149" mass="16354">MEEDQRRLLAAALTNSGPHDISAGNSLPEMDMMTPEKLQELIWFFRTEDPSTWNYCILGLSFAVLFLGVVLLALNVVANRNRKSACSHSEEYKDAQPNGTETKQGFVSLQEEATTESLLPTVQNAGEVSVQWKDGNVTTLYAGASEAEA</sequence>
<evidence type="ECO:0000256" key="1">
    <source>
        <dbReference type="SAM" id="Phobius"/>
    </source>
</evidence>
<reference evidence="3" key="1">
    <citation type="submission" date="2025-08" db="UniProtKB">
        <authorList>
            <consortium name="RefSeq"/>
        </authorList>
    </citation>
    <scope>IDENTIFICATION</scope>
</reference>
<gene>
    <name evidence="3" type="primary">SLC51B</name>
</gene>
<evidence type="ECO:0000313" key="3">
    <source>
        <dbReference type="RefSeq" id="XP_015282625.1"/>
    </source>
</evidence>
<keyword evidence="2" id="KW-1185">Reference proteome</keyword>
<dbReference type="Pfam" id="PF15048">
    <property type="entry name" value="OSTbeta"/>
    <property type="match status" value="1"/>
</dbReference>
<protein>
    <submittedName>
        <fullName evidence="3">Organic solute transporter subunit beta</fullName>
    </submittedName>
</protein>
<keyword evidence="1" id="KW-0812">Transmembrane</keyword>
<feature type="transmembrane region" description="Helical" evidence="1">
    <location>
        <begin position="52"/>
        <end position="74"/>
    </location>
</feature>
<dbReference type="PANTHER" id="PTHR36129:SF3">
    <property type="match status" value="1"/>
</dbReference>
<accession>A0ABM1L9I8</accession>
<proteinExistence type="predicted"/>
<organism evidence="2 3">
    <name type="scientific">Gekko japonicus</name>
    <name type="common">Schlegel's Japanese gecko</name>
    <dbReference type="NCBI Taxonomy" id="146911"/>
    <lineage>
        <taxon>Eukaryota</taxon>
        <taxon>Metazoa</taxon>
        <taxon>Chordata</taxon>
        <taxon>Craniata</taxon>
        <taxon>Vertebrata</taxon>
        <taxon>Euteleostomi</taxon>
        <taxon>Lepidosauria</taxon>
        <taxon>Squamata</taxon>
        <taxon>Bifurcata</taxon>
        <taxon>Gekkota</taxon>
        <taxon>Gekkonidae</taxon>
        <taxon>Gekkoninae</taxon>
        <taxon>Gekko</taxon>
    </lineage>
</organism>
<dbReference type="GeneID" id="107123796"/>
<keyword evidence="1" id="KW-0472">Membrane</keyword>
<keyword evidence="1" id="KW-1133">Transmembrane helix</keyword>
<dbReference type="InterPro" id="IPR029387">
    <property type="entry name" value="OSTbeta"/>
</dbReference>
<evidence type="ECO:0000313" key="2">
    <source>
        <dbReference type="Proteomes" id="UP000694871"/>
    </source>
</evidence>